<accession>A0ABV7SST7</accession>
<name>A0ABV7SST7_9SPHN</name>
<gene>
    <name evidence="2" type="ORF">ACFONA_07605</name>
</gene>
<organism evidence="2 3">
    <name type="scientific">Sphingomonas hylomeconis</name>
    <dbReference type="NCBI Taxonomy" id="1395958"/>
    <lineage>
        <taxon>Bacteria</taxon>
        <taxon>Pseudomonadati</taxon>
        <taxon>Pseudomonadota</taxon>
        <taxon>Alphaproteobacteria</taxon>
        <taxon>Sphingomonadales</taxon>
        <taxon>Sphingomonadaceae</taxon>
        <taxon>Sphingomonas</taxon>
    </lineage>
</organism>
<dbReference type="InterPro" id="IPR043504">
    <property type="entry name" value="Peptidase_S1_PA_chymotrypsin"/>
</dbReference>
<dbReference type="RefSeq" id="WP_261293094.1">
    <property type="nucleotide sequence ID" value="NZ_JANQBK010000003.1"/>
</dbReference>
<dbReference type="Gene3D" id="2.40.10.10">
    <property type="entry name" value="Trypsin-like serine proteases"/>
    <property type="match status" value="2"/>
</dbReference>
<keyword evidence="3" id="KW-1185">Reference proteome</keyword>
<feature type="chain" id="PRO_5045061989" evidence="1">
    <location>
        <begin position="19"/>
        <end position="421"/>
    </location>
</feature>
<evidence type="ECO:0000313" key="2">
    <source>
        <dbReference type="EMBL" id="MFC3580029.1"/>
    </source>
</evidence>
<dbReference type="InterPro" id="IPR009003">
    <property type="entry name" value="Peptidase_S1_PA"/>
</dbReference>
<dbReference type="Proteomes" id="UP001595713">
    <property type="component" value="Unassembled WGS sequence"/>
</dbReference>
<protein>
    <submittedName>
        <fullName evidence="2">S1 family peptidase</fullName>
    </submittedName>
</protein>
<proteinExistence type="predicted"/>
<evidence type="ECO:0000313" key="3">
    <source>
        <dbReference type="Proteomes" id="UP001595713"/>
    </source>
</evidence>
<sequence length="421" mass="44381">MRIPILAMLLFAATGAAAQTAPQAPVQAAPDKVAAGLQPPAPVRETPGDALAHDGAEYARQFGVPRDEAIRRLAAQEASVAATDRLAETYRDRLAGIVIEHRPDYRIVVHLTGDRPVRATRIRAGTMTVPVTFETGARGTREQGIWALTWHQAAIRAALPSAPGIGFDPRSGELVVIVPSAQAGPGAAALTARLEGIAGVPVQLRILNQVDRNMDMAGGARLEGVSPADGKRYVCTTGFTVTDGTRDAIATAAHCLDQMSYRDPQAGLRPLDYVGQWGWGYRDVQINASAAPLPPIFYSDTAKSRVRAVTGQRTRAGTRSGDFVCHRGERTGYSCALVELTDFAPAGDICGGACLPTWVTVAGPTCNAGDSGSPVFSGGTAFGILKGGSYRRDGSCAFYFYMSVDYLPAGWTLLRGADPAS</sequence>
<feature type="signal peptide" evidence="1">
    <location>
        <begin position="1"/>
        <end position="18"/>
    </location>
</feature>
<comment type="caution">
    <text evidence="2">The sequence shown here is derived from an EMBL/GenBank/DDBJ whole genome shotgun (WGS) entry which is preliminary data.</text>
</comment>
<keyword evidence="1" id="KW-0732">Signal</keyword>
<reference evidence="3" key="1">
    <citation type="journal article" date="2019" name="Int. J. Syst. Evol. Microbiol.">
        <title>The Global Catalogue of Microorganisms (GCM) 10K type strain sequencing project: providing services to taxonomists for standard genome sequencing and annotation.</title>
        <authorList>
            <consortium name="The Broad Institute Genomics Platform"/>
            <consortium name="The Broad Institute Genome Sequencing Center for Infectious Disease"/>
            <person name="Wu L."/>
            <person name="Ma J."/>
        </authorList>
    </citation>
    <scope>NUCLEOTIDE SEQUENCE [LARGE SCALE GENOMIC DNA]</scope>
    <source>
        <strain evidence="3">KCTC 42739</strain>
    </source>
</reference>
<dbReference type="EMBL" id="JBHRXP010000002">
    <property type="protein sequence ID" value="MFC3580029.1"/>
    <property type="molecule type" value="Genomic_DNA"/>
</dbReference>
<dbReference type="SUPFAM" id="SSF50494">
    <property type="entry name" value="Trypsin-like serine proteases"/>
    <property type="match status" value="1"/>
</dbReference>
<evidence type="ECO:0000256" key="1">
    <source>
        <dbReference type="SAM" id="SignalP"/>
    </source>
</evidence>